<dbReference type="InterPro" id="IPR029067">
    <property type="entry name" value="CDC48_domain_2-like_sf"/>
</dbReference>
<dbReference type="InterPro" id="IPR041569">
    <property type="entry name" value="AAA_lid_3"/>
</dbReference>
<feature type="compositionally biased region" description="Low complexity" evidence="12">
    <location>
        <begin position="1057"/>
        <end position="1073"/>
    </location>
</feature>
<evidence type="ECO:0000256" key="5">
    <source>
        <dbReference type="ARBA" id="ARBA00022737"/>
    </source>
</evidence>
<feature type="compositionally biased region" description="Low complexity" evidence="12">
    <location>
        <begin position="1161"/>
        <end position="1173"/>
    </location>
</feature>
<feature type="domain" description="AAA+ ATPase" evidence="13">
    <location>
        <begin position="593"/>
        <end position="714"/>
    </location>
</feature>
<evidence type="ECO:0000313" key="15">
    <source>
        <dbReference type="Proteomes" id="UP000285405"/>
    </source>
</evidence>
<feature type="compositionally biased region" description="Basic and acidic residues" evidence="12">
    <location>
        <begin position="1014"/>
        <end position="1028"/>
    </location>
</feature>
<organism evidence="14 15">
    <name type="scientific">Golovinomyces cichoracearum</name>
    <dbReference type="NCBI Taxonomy" id="62708"/>
    <lineage>
        <taxon>Eukaryota</taxon>
        <taxon>Fungi</taxon>
        <taxon>Dikarya</taxon>
        <taxon>Ascomycota</taxon>
        <taxon>Pezizomycotina</taxon>
        <taxon>Leotiomycetes</taxon>
        <taxon>Erysiphales</taxon>
        <taxon>Erysiphaceae</taxon>
        <taxon>Golovinomyces</taxon>
    </lineage>
</organism>
<comment type="function">
    <text evidence="10">Required for vesicle-mediated transport. Catalyzes the fusion of transport vesicles within the Golgi cisternae. Is also required for transport from the endoplasmic reticulum to the Golgi stack. Seems to function as a fusion protein required for the delivery of cargo proteins to all compartments of the Golgi stack independent of vesicle origin.</text>
</comment>
<keyword evidence="3" id="KW-0813">Transport</keyword>
<feature type="compositionally biased region" description="Pro residues" evidence="12">
    <location>
        <begin position="1029"/>
        <end position="1040"/>
    </location>
</feature>
<dbReference type="Gene3D" id="1.10.8.60">
    <property type="match status" value="1"/>
</dbReference>
<feature type="compositionally biased region" description="Polar residues" evidence="12">
    <location>
        <begin position="984"/>
        <end position="1005"/>
    </location>
</feature>
<dbReference type="GO" id="GO:0035494">
    <property type="term" value="P:SNARE complex disassembly"/>
    <property type="evidence" value="ECO:0007669"/>
    <property type="project" value="InterPro"/>
</dbReference>
<keyword evidence="7" id="KW-0067">ATP-binding</keyword>
<feature type="compositionally biased region" description="Basic and acidic residues" evidence="12">
    <location>
        <begin position="858"/>
        <end position="877"/>
    </location>
</feature>
<keyword evidence="4" id="KW-0963">Cytoplasm</keyword>
<dbReference type="CDD" id="cd00009">
    <property type="entry name" value="AAA"/>
    <property type="match status" value="1"/>
</dbReference>
<dbReference type="Pfam" id="PF00004">
    <property type="entry name" value="AAA"/>
    <property type="match status" value="2"/>
</dbReference>
<evidence type="ECO:0000256" key="7">
    <source>
        <dbReference type="ARBA" id="ARBA00022840"/>
    </source>
</evidence>
<dbReference type="FunFam" id="1.10.8.60:FF:000026">
    <property type="entry name" value="vesicle-fusing ATPase isoform X1"/>
    <property type="match status" value="1"/>
</dbReference>
<comment type="similarity">
    <text evidence="2">Belongs to the AAA ATPase family.</text>
</comment>
<evidence type="ECO:0000256" key="11">
    <source>
        <dbReference type="ARBA" id="ARBA00068637"/>
    </source>
</evidence>
<evidence type="ECO:0000256" key="1">
    <source>
        <dbReference type="ARBA" id="ARBA00004496"/>
    </source>
</evidence>
<keyword evidence="9" id="KW-0653">Protein transport</keyword>
<dbReference type="InterPro" id="IPR027417">
    <property type="entry name" value="P-loop_NTPase"/>
</dbReference>
<accession>A0A420H6J5</accession>
<dbReference type="Gene3D" id="3.10.330.10">
    <property type="match status" value="1"/>
</dbReference>
<dbReference type="EMBL" id="MCBR01022510">
    <property type="protein sequence ID" value="RKF53069.1"/>
    <property type="molecule type" value="Genomic_DNA"/>
</dbReference>
<dbReference type="Pfam" id="PF17862">
    <property type="entry name" value="AAA_lid_3"/>
    <property type="match status" value="1"/>
</dbReference>
<evidence type="ECO:0000256" key="4">
    <source>
        <dbReference type="ARBA" id="ARBA00022490"/>
    </source>
</evidence>
<dbReference type="SUPFAM" id="SSF50692">
    <property type="entry name" value="ADC-like"/>
    <property type="match status" value="1"/>
</dbReference>
<evidence type="ECO:0000256" key="6">
    <source>
        <dbReference type="ARBA" id="ARBA00022741"/>
    </source>
</evidence>
<dbReference type="GO" id="GO:0005524">
    <property type="term" value="F:ATP binding"/>
    <property type="evidence" value="ECO:0007669"/>
    <property type="project" value="UniProtKB-KW"/>
</dbReference>
<evidence type="ECO:0000256" key="3">
    <source>
        <dbReference type="ARBA" id="ARBA00022448"/>
    </source>
</evidence>
<feature type="compositionally biased region" description="Basic and acidic residues" evidence="12">
    <location>
        <begin position="817"/>
        <end position="833"/>
    </location>
</feature>
<comment type="subcellular location">
    <subcellularLocation>
        <location evidence="1">Cytoplasm</location>
    </subcellularLocation>
</comment>
<dbReference type="InterPro" id="IPR003960">
    <property type="entry name" value="ATPase_AAA_CS"/>
</dbReference>
<dbReference type="GO" id="GO:0006891">
    <property type="term" value="P:intra-Golgi vesicle-mediated transport"/>
    <property type="evidence" value="ECO:0007669"/>
    <property type="project" value="TreeGrafter"/>
</dbReference>
<evidence type="ECO:0000256" key="12">
    <source>
        <dbReference type="SAM" id="MobiDB-lite"/>
    </source>
</evidence>
<feature type="region of interest" description="Disordered" evidence="12">
    <location>
        <begin position="781"/>
        <end position="1220"/>
    </location>
</feature>
<feature type="compositionally biased region" description="Polar residues" evidence="12">
    <location>
        <begin position="1187"/>
        <end position="1220"/>
    </location>
</feature>
<dbReference type="InterPro" id="IPR003959">
    <property type="entry name" value="ATPase_AAA_core"/>
</dbReference>
<dbReference type="GO" id="GO:0005795">
    <property type="term" value="C:Golgi stack"/>
    <property type="evidence" value="ECO:0007669"/>
    <property type="project" value="TreeGrafter"/>
</dbReference>
<gene>
    <name evidence="14" type="ORF">GcC1_225003</name>
</gene>
<name>A0A420H6J5_9PEZI</name>
<dbReference type="InterPro" id="IPR003593">
    <property type="entry name" value="AAA+_ATPase"/>
</dbReference>
<dbReference type="GO" id="GO:0043001">
    <property type="term" value="P:Golgi to plasma membrane protein transport"/>
    <property type="evidence" value="ECO:0007669"/>
    <property type="project" value="TreeGrafter"/>
</dbReference>
<keyword evidence="6" id="KW-0547">Nucleotide-binding</keyword>
<dbReference type="Pfam" id="PF02933">
    <property type="entry name" value="CDC48_2"/>
    <property type="match status" value="1"/>
</dbReference>
<dbReference type="Gene3D" id="2.40.40.20">
    <property type="match status" value="1"/>
</dbReference>
<reference evidence="14 15" key="1">
    <citation type="journal article" date="2018" name="BMC Genomics">
        <title>Comparative genome analyses reveal sequence features reflecting distinct modes of host-adaptation between dicot and monocot powdery mildew.</title>
        <authorList>
            <person name="Wu Y."/>
            <person name="Ma X."/>
            <person name="Pan Z."/>
            <person name="Kale S.D."/>
            <person name="Song Y."/>
            <person name="King H."/>
            <person name="Zhang Q."/>
            <person name="Presley C."/>
            <person name="Deng X."/>
            <person name="Wei C.I."/>
            <person name="Xiao S."/>
        </authorList>
    </citation>
    <scope>NUCLEOTIDE SEQUENCE [LARGE SCALE GENOMIC DNA]</scope>
    <source>
        <strain evidence="14">UCSC1</strain>
    </source>
</reference>
<feature type="compositionally biased region" description="Basic and acidic residues" evidence="12">
    <location>
        <begin position="781"/>
        <end position="794"/>
    </location>
</feature>
<evidence type="ECO:0000256" key="2">
    <source>
        <dbReference type="ARBA" id="ARBA00006914"/>
    </source>
</evidence>
<dbReference type="InterPro" id="IPR004201">
    <property type="entry name" value="Cdc48_dom2"/>
</dbReference>
<dbReference type="InterPro" id="IPR039812">
    <property type="entry name" value="Vesicle-fus_ATPase"/>
</dbReference>
<feature type="region of interest" description="Disordered" evidence="12">
    <location>
        <begin position="1285"/>
        <end position="1310"/>
    </location>
</feature>
<sequence>MNNIRQNLFGQAPKTVKGKEGYDIRSGNEDLTSRMIPQKPAAIRQQVPINQGPQGKQMRIAKIEDKTLQSNYIFSNICAVSPQDFPPSPDGTDIYILLNGKYVVTVRPLKGFPPGCISLSDPQRTWCNVGMMDPITAELYEPFSQGPCSYLGTMDLEVGFASTKKISDIPFDQDVLSDVCTKQFENQIFAPGQRFLMDYKNIPLLYLVKTVQLVDLSMEKQSDSSPTVSTWNSRGILTRQTTITFYKDSKSPIKLKGSSKRPAANSIIAPDFKFENMGIGGLDTEFSAIFRRAFASRIFPPGLIEKLGIQHVKGILLYGPPGTGKTLIARQIGKMLNSREPKVINGPEVLNKYVGQSEENIRKLFADAEKEYKEKGDESGLHIIIFDELDAVCKQRGSGAGGGTGVGDSVVNQLLSKLDGVDQLNNILLIGMTNRMDMIDDALLRPGRLEVHMEISLPDENGRAQILKIHTSKMRENNVMDSDVDVKELAYLTKNFSGAEIGGLVKSASSFAFNRHVKVGTVAGVSDDIENMKVNRSDFMNALDEVKPAFGVSEEELEIAMGAGILHFSPYIENILKDGSLFIDLVKNSPSTSLLSILLHGPPGSGKTALAAKIAKDSGFPFIKLVSAENMVGFNEMSKIQYLNKVFTDAYKSPHNIVILDNIERIIEWVPIGPRFLNPVLQALMVLLTKQPPAPRRILIIGTTSQRSVMRQLDLQQIFNRELAVPNVNTHAELASVLREVQVFENEVDLVTSLNMLRDITGSDHIGIGIKKVLLAVEEARQEQGDRTARRGETTRIGAGESYKPYGSRSRTPLRVETIRSQRDRSPRRERVRSPLAINWHPNSGRDRSPRIWSRTPPRRERTPPRRERTPPKDNWRTRSPRRRTPPRRFSPRRDDERRVRSPPRRDERRNSRSPFENRSCLRARSPIRVVSTPIGPRGFRARSRSPERREIPKGPNMSRRCRSPTPAKNIVRPALLPTETSRRSSPPIQSEKINYKHSQSQQRSPLPKISRHREKELSEKSSQDRPPARPTVPRSPPRGPASLRAPTGPNGSRNHTPLTPAAPANSTATSATFRPKSENYGSTVPPVGPRGYIPRGGSNIKSGRGSSGSDRVSKPDVSSKGAAPITRVVPKSDLARTPTEPHKIINPPTLHTPQTPSPSLPNTSFSSSAPSGLSGGVPTGPRAGVSSRQNLSYQQTSSAYSRSGKVASSNSNNSRPQITLSNTVSIIPSGRLDPTATGMSQDVAMRLKKKEEEEEVLRAELRSKEEKLRLSLKHWDKLSRDSRAMGLRSESSEQHVRKLAGEGVGGSAF</sequence>
<dbReference type="GO" id="GO:0016887">
    <property type="term" value="F:ATP hydrolysis activity"/>
    <property type="evidence" value="ECO:0007669"/>
    <property type="project" value="InterPro"/>
</dbReference>
<evidence type="ECO:0000256" key="10">
    <source>
        <dbReference type="ARBA" id="ARBA00056429"/>
    </source>
</evidence>
<dbReference type="InterPro" id="IPR009010">
    <property type="entry name" value="Asp_de-COase-like_dom_sf"/>
</dbReference>
<dbReference type="OrthoDB" id="9982946at2759"/>
<proteinExistence type="inferred from homology"/>
<dbReference type="FunFam" id="3.40.50.300:FF:000187">
    <property type="entry name" value="Vesicular-fusion ATPase SEC18"/>
    <property type="match status" value="1"/>
</dbReference>
<dbReference type="FunFam" id="3.40.50.300:FF:000166">
    <property type="entry name" value="vesicle-fusing ATPase isoform X1"/>
    <property type="match status" value="1"/>
</dbReference>
<evidence type="ECO:0000256" key="9">
    <source>
        <dbReference type="ARBA" id="ARBA00022927"/>
    </source>
</evidence>
<feature type="compositionally biased region" description="Basic and acidic residues" evidence="12">
    <location>
        <begin position="1291"/>
        <end position="1301"/>
    </location>
</feature>
<dbReference type="SMART" id="SM00382">
    <property type="entry name" value="AAA"/>
    <property type="match status" value="2"/>
</dbReference>
<dbReference type="FunFam" id="2.40.40.20:FF:000012">
    <property type="entry name" value="Vesicle-fusing ATPase protein"/>
    <property type="match status" value="1"/>
</dbReference>
<dbReference type="SUPFAM" id="SSF52540">
    <property type="entry name" value="P-loop containing nucleoside triphosphate hydrolases"/>
    <property type="match status" value="2"/>
</dbReference>
<evidence type="ECO:0000313" key="14">
    <source>
        <dbReference type="EMBL" id="RKF53069.1"/>
    </source>
</evidence>
<feature type="domain" description="AAA+ ATPase" evidence="13">
    <location>
        <begin position="311"/>
        <end position="459"/>
    </location>
</feature>
<dbReference type="SUPFAM" id="SSF54585">
    <property type="entry name" value="Cdc48 domain 2-like"/>
    <property type="match status" value="1"/>
</dbReference>
<dbReference type="PANTHER" id="PTHR23078:SF3">
    <property type="entry name" value="VESICLE-FUSING ATPASE"/>
    <property type="match status" value="1"/>
</dbReference>
<protein>
    <recommendedName>
        <fullName evidence="11">Vesicular-fusion protein SEC18</fullName>
    </recommendedName>
</protein>
<evidence type="ECO:0000259" key="13">
    <source>
        <dbReference type="SMART" id="SM00382"/>
    </source>
</evidence>
<feature type="compositionally biased region" description="Basic residues" evidence="12">
    <location>
        <begin position="879"/>
        <end position="891"/>
    </location>
</feature>
<evidence type="ECO:0000256" key="8">
    <source>
        <dbReference type="ARBA" id="ARBA00022892"/>
    </source>
</evidence>
<comment type="caution">
    <text evidence="14">The sequence shown here is derived from an EMBL/GenBank/DDBJ whole genome shotgun (WGS) entry which is preliminary data.</text>
</comment>
<keyword evidence="8" id="KW-0931">ER-Golgi transport</keyword>
<keyword evidence="5" id="KW-0677">Repeat</keyword>
<dbReference type="PROSITE" id="PS00674">
    <property type="entry name" value="AAA"/>
    <property type="match status" value="1"/>
</dbReference>
<dbReference type="Gene3D" id="3.40.50.300">
    <property type="entry name" value="P-loop containing nucleotide triphosphate hydrolases"/>
    <property type="match status" value="2"/>
</dbReference>
<dbReference type="Proteomes" id="UP000285405">
    <property type="component" value="Unassembled WGS sequence"/>
</dbReference>
<dbReference type="PANTHER" id="PTHR23078">
    <property type="entry name" value="VESICULAR-FUSION PROTEIN NSF"/>
    <property type="match status" value="1"/>
</dbReference>
<feature type="compositionally biased region" description="Basic and acidic residues" evidence="12">
    <location>
        <begin position="892"/>
        <end position="911"/>
    </location>
</feature>